<dbReference type="Pfam" id="PF08239">
    <property type="entry name" value="SH3_3"/>
    <property type="match status" value="1"/>
</dbReference>
<dbReference type="CDD" id="cd12797">
    <property type="entry name" value="M23_peptidase"/>
    <property type="match status" value="1"/>
</dbReference>
<dbReference type="Gene3D" id="2.70.70.10">
    <property type="entry name" value="Glucose Permease (Domain IIA)"/>
    <property type="match status" value="1"/>
</dbReference>
<evidence type="ECO:0000259" key="1">
    <source>
        <dbReference type="SMART" id="SM00287"/>
    </source>
</evidence>
<evidence type="ECO:0000313" key="3">
    <source>
        <dbReference type="Proteomes" id="UP000664698"/>
    </source>
</evidence>
<dbReference type="SUPFAM" id="SSF51261">
    <property type="entry name" value="Duplicated hybrid motif"/>
    <property type="match status" value="1"/>
</dbReference>
<dbReference type="InterPro" id="IPR003646">
    <property type="entry name" value="SH3-like_bac-type"/>
</dbReference>
<dbReference type="InterPro" id="IPR050570">
    <property type="entry name" value="Cell_wall_metabolism_enzyme"/>
</dbReference>
<dbReference type="Proteomes" id="UP000664698">
    <property type="component" value="Unassembled WGS sequence"/>
</dbReference>
<dbReference type="RefSeq" id="WP_206567426.1">
    <property type="nucleotide sequence ID" value="NZ_JAFKCW010000001.1"/>
</dbReference>
<comment type="caution">
    <text evidence="2">The sequence shown here is derived from an EMBL/GenBank/DDBJ whole genome shotgun (WGS) entry which is preliminary data.</text>
</comment>
<dbReference type="PANTHER" id="PTHR21666">
    <property type="entry name" value="PEPTIDASE-RELATED"/>
    <property type="match status" value="1"/>
</dbReference>
<dbReference type="Pfam" id="PF01551">
    <property type="entry name" value="Peptidase_M23"/>
    <property type="match status" value="1"/>
</dbReference>
<reference evidence="2 3" key="1">
    <citation type="submission" date="2021-03" db="EMBL/GenBank/DDBJ databases">
        <title>novel species isolated from a fishpond in China.</title>
        <authorList>
            <person name="Lu H."/>
            <person name="Cai Z."/>
        </authorList>
    </citation>
    <scope>NUCLEOTIDE SEQUENCE [LARGE SCALE GENOMIC DNA]</scope>
    <source>
        <strain evidence="2 3">JCM 31546</strain>
    </source>
</reference>
<accession>A0ABS3BKB5</accession>
<dbReference type="Gene3D" id="2.30.30.40">
    <property type="entry name" value="SH3 Domains"/>
    <property type="match status" value="1"/>
</dbReference>
<organism evidence="2 3">
    <name type="scientific">Algoriphagus aestuariicola</name>
    <dbReference type="NCBI Taxonomy" id="1852016"/>
    <lineage>
        <taxon>Bacteria</taxon>
        <taxon>Pseudomonadati</taxon>
        <taxon>Bacteroidota</taxon>
        <taxon>Cytophagia</taxon>
        <taxon>Cytophagales</taxon>
        <taxon>Cyclobacteriaceae</taxon>
        <taxon>Algoriphagus</taxon>
    </lineage>
</organism>
<keyword evidence="3" id="KW-1185">Reference proteome</keyword>
<dbReference type="InterPro" id="IPR011055">
    <property type="entry name" value="Dup_hybrid_motif"/>
</dbReference>
<dbReference type="InterPro" id="IPR016047">
    <property type="entry name" value="M23ase_b-sheet_dom"/>
</dbReference>
<dbReference type="EMBL" id="JAFKCW010000001">
    <property type="protein sequence ID" value="MBN7799432.1"/>
    <property type="molecule type" value="Genomic_DNA"/>
</dbReference>
<dbReference type="PANTHER" id="PTHR21666:SF268">
    <property type="entry name" value="PEPTIDASE M23 DOMAIN-CONTAINING PROTEIN"/>
    <property type="match status" value="1"/>
</dbReference>
<gene>
    <name evidence="2" type="ORF">J0A67_01095</name>
</gene>
<feature type="domain" description="SH3b" evidence="1">
    <location>
        <begin position="314"/>
        <end position="376"/>
    </location>
</feature>
<proteinExistence type="predicted"/>
<dbReference type="SMART" id="SM00287">
    <property type="entry name" value="SH3b"/>
    <property type="match status" value="1"/>
</dbReference>
<protein>
    <submittedName>
        <fullName evidence="2">M23 family metallopeptidase</fullName>
    </submittedName>
</protein>
<name>A0ABS3BKB5_9BACT</name>
<evidence type="ECO:0000313" key="2">
    <source>
        <dbReference type="EMBL" id="MBN7799432.1"/>
    </source>
</evidence>
<sequence length="437" mass="48062">MKRFPLILLIFGVVAIVCHSCNQQSVRIFKSNSVRVQYMNTLESAGLIETKVGRTWQESGSAAIAEAPIVELPLAIQGSFKAKSLEARAWRINLAQGATVNITVHWKARDSSSLIVDFLAGPEWKEVDSFTARNDSLTFEADRSGNYLLRIQPELLGEGNFLVRIQGVPTYAVFPVQGKDSKSVQSFWGDSRDGGRRSHEGVDIFASRGTPVLAPVKGVVTTVRDQGLGGKQVWVRDNERNWHLYFAHLDSQMVRGQQRVTAGDTLGFVGNTGNARTTAPHLHFAIYHRGAIDPLPAITDQFDPAPLLTHRDFSQVMLLDVSSGNLRSAPSTGSEIRAKLSKNQAVFVLAATDGWYQIRTPDGLAGFLSIDLLREADSTSMPSISATALTSLYPSIQDSLTVQLDDFVRLGTSADYDIIQDQDENILYLPRNSSDRK</sequence>